<protein>
    <submittedName>
        <fullName evidence="3">PH domain leucine-rich repeat-containing protein phosphatase 1</fullName>
    </submittedName>
</protein>
<evidence type="ECO:0000313" key="4">
    <source>
        <dbReference type="Proteomes" id="UP001434883"/>
    </source>
</evidence>
<evidence type="ECO:0000256" key="2">
    <source>
        <dbReference type="ARBA" id="ARBA00022737"/>
    </source>
</evidence>
<dbReference type="PANTHER" id="PTHR48051">
    <property type="match status" value="1"/>
</dbReference>
<gene>
    <name evidence="3" type="primary">PHLPP1</name>
    <name evidence="3" type="ORF">XENOCAPTIV_024293</name>
</gene>
<reference evidence="3 4" key="1">
    <citation type="submission" date="2021-06" db="EMBL/GenBank/DDBJ databases">
        <authorList>
            <person name="Palmer J.M."/>
        </authorList>
    </citation>
    <scope>NUCLEOTIDE SEQUENCE [LARGE SCALE GENOMIC DNA]</scope>
    <source>
        <strain evidence="3 4">XC_2019</strain>
        <tissue evidence="3">Muscle</tissue>
    </source>
</reference>
<dbReference type="PANTHER" id="PTHR48051:SF1">
    <property type="entry name" value="RAS SUPPRESSOR PROTEIN 1"/>
    <property type="match status" value="1"/>
</dbReference>
<keyword evidence="1" id="KW-0433">Leucine-rich repeat</keyword>
<evidence type="ECO:0000256" key="1">
    <source>
        <dbReference type="ARBA" id="ARBA00022614"/>
    </source>
</evidence>
<dbReference type="InterPro" id="IPR050216">
    <property type="entry name" value="LRR_domain-containing"/>
</dbReference>
<accession>A0ABV0R4M7</accession>
<dbReference type="EMBL" id="JAHRIN010034173">
    <property type="protein sequence ID" value="MEQ2203090.1"/>
    <property type="molecule type" value="Genomic_DNA"/>
</dbReference>
<keyword evidence="4" id="KW-1185">Reference proteome</keyword>
<name>A0ABV0R4M7_9TELE</name>
<dbReference type="InterPro" id="IPR032675">
    <property type="entry name" value="LRR_dom_sf"/>
</dbReference>
<evidence type="ECO:0000313" key="3">
    <source>
        <dbReference type="EMBL" id="MEQ2203090.1"/>
    </source>
</evidence>
<keyword evidence="2" id="KW-0677">Repeat</keyword>
<sequence>LEVLHCERNHITCLKVKGSLLKGIYASNNGGCKLRQLDVSPVPSNLSYMDISSKMAKLEELEEVDLSGNMLKTVPTTIMNCTRMHTLIAHSNSIEVFPEVMQLTEIKCVDLSCNELSEITLPENLPPKLQELDLTGNPRLNLDHKTLEQLKYADSAYLFLFRLCVAALSVNSFCGSREALYGVFDGDRNVEVPYLLQCTMNDILAEEIHKTKSEEDYMTNTFLVMQRYMIYDVLHFFKQLEGILHASVYLGGGREAWCCK</sequence>
<dbReference type="Proteomes" id="UP001434883">
    <property type="component" value="Unassembled WGS sequence"/>
</dbReference>
<dbReference type="SUPFAM" id="SSF52058">
    <property type="entry name" value="L domain-like"/>
    <property type="match status" value="1"/>
</dbReference>
<dbReference type="Gene3D" id="3.80.10.10">
    <property type="entry name" value="Ribonuclease Inhibitor"/>
    <property type="match status" value="1"/>
</dbReference>
<feature type="non-terminal residue" evidence="3">
    <location>
        <position position="1"/>
    </location>
</feature>
<proteinExistence type="predicted"/>
<comment type="caution">
    <text evidence="3">The sequence shown here is derived from an EMBL/GenBank/DDBJ whole genome shotgun (WGS) entry which is preliminary data.</text>
</comment>
<organism evidence="3 4">
    <name type="scientific">Xenoophorus captivus</name>
    <dbReference type="NCBI Taxonomy" id="1517983"/>
    <lineage>
        <taxon>Eukaryota</taxon>
        <taxon>Metazoa</taxon>
        <taxon>Chordata</taxon>
        <taxon>Craniata</taxon>
        <taxon>Vertebrata</taxon>
        <taxon>Euteleostomi</taxon>
        <taxon>Actinopterygii</taxon>
        <taxon>Neopterygii</taxon>
        <taxon>Teleostei</taxon>
        <taxon>Neoteleostei</taxon>
        <taxon>Acanthomorphata</taxon>
        <taxon>Ovalentaria</taxon>
        <taxon>Atherinomorphae</taxon>
        <taxon>Cyprinodontiformes</taxon>
        <taxon>Goodeidae</taxon>
        <taxon>Xenoophorus</taxon>
    </lineage>
</organism>